<keyword evidence="3" id="KW-0378">Hydrolase</keyword>
<keyword evidence="5" id="KW-0175">Coiled coil</keyword>
<keyword evidence="3" id="KW-0347">Helicase</keyword>
<dbReference type="GO" id="GO:0004386">
    <property type="term" value="F:helicase activity"/>
    <property type="evidence" value="ECO:0007669"/>
    <property type="project" value="UniProtKB-KW"/>
</dbReference>
<dbReference type="GO" id="GO:0000812">
    <property type="term" value="C:Swr1 complex"/>
    <property type="evidence" value="ECO:0007669"/>
    <property type="project" value="TreeGrafter"/>
</dbReference>
<dbReference type="GO" id="GO:0003677">
    <property type="term" value="F:DNA binding"/>
    <property type="evidence" value="ECO:0007669"/>
    <property type="project" value="UniProtKB-KW"/>
</dbReference>
<dbReference type="PANTHER" id="PTHR45685">
    <property type="entry name" value="HELICASE SRCAP-RELATED"/>
    <property type="match status" value="1"/>
</dbReference>
<accession>A0A9W7DMV0</accession>
<dbReference type="GO" id="GO:0005524">
    <property type="term" value="F:ATP binding"/>
    <property type="evidence" value="ECO:0007669"/>
    <property type="project" value="UniProtKB-KW"/>
</dbReference>
<feature type="coiled-coil region" evidence="5">
    <location>
        <begin position="370"/>
        <end position="428"/>
    </location>
</feature>
<dbReference type="InterPro" id="IPR050520">
    <property type="entry name" value="INO80/SWR1_helicase"/>
</dbReference>
<feature type="compositionally biased region" description="Polar residues" evidence="6">
    <location>
        <begin position="679"/>
        <end position="692"/>
    </location>
</feature>
<feature type="compositionally biased region" description="Polar residues" evidence="6">
    <location>
        <begin position="563"/>
        <end position="576"/>
    </location>
</feature>
<evidence type="ECO:0000256" key="2">
    <source>
        <dbReference type="ARBA" id="ARBA00022741"/>
    </source>
</evidence>
<feature type="region of interest" description="Disordered" evidence="6">
    <location>
        <begin position="436"/>
        <end position="711"/>
    </location>
</feature>
<feature type="compositionally biased region" description="Acidic residues" evidence="6">
    <location>
        <begin position="603"/>
        <end position="630"/>
    </location>
</feature>
<feature type="compositionally biased region" description="Low complexity" evidence="6">
    <location>
        <begin position="461"/>
        <end position="470"/>
    </location>
</feature>
<dbReference type="PROSITE" id="PS51204">
    <property type="entry name" value="HSA"/>
    <property type="match status" value="1"/>
</dbReference>
<dbReference type="Proteomes" id="UP001165063">
    <property type="component" value="Unassembled WGS sequence"/>
</dbReference>
<feature type="compositionally biased region" description="Basic and acidic residues" evidence="6">
    <location>
        <begin position="583"/>
        <end position="597"/>
    </location>
</feature>
<evidence type="ECO:0000256" key="3">
    <source>
        <dbReference type="ARBA" id="ARBA00022806"/>
    </source>
</evidence>
<dbReference type="PANTHER" id="PTHR45685:SF1">
    <property type="entry name" value="HELICASE SRCAP"/>
    <property type="match status" value="1"/>
</dbReference>
<keyword evidence="9" id="KW-1185">Reference proteome</keyword>
<dbReference type="AlphaFoldDB" id="A0A9W7DMV0"/>
<keyword evidence="2" id="KW-0547">Nucleotide-binding</keyword>
<dbReference type="GO" id="GO:0006338">
    <property type="term" value="P:chromatin remodeling"/>
    <property type="evidence" value="ECO:0007669"/>
    <property type="project" value="TreeGrafter"/>
</dbReference>
<protein>
    <submittedName>
        <fullName evidence="8">Unnamed protein product</fullName>
    </submittedName>
</protein>
<reference evidence="8" key="1">
    <citation type="submission" date="2023-04" db="EMBL/GenBank/DDBJ databases">
        <title>Ambrosiozyma monospora NBRC 1965.</title>
        <authorList>
            <person name="Ichikawa N."/>
            <person name="Sato H."/>
            <person name="Tonouchi N."/>
        </authorList>
    </citation>
    <scope>NUCLEOTIDE SEQUENCE</scope>
    <source>
        <strain evidence="8">NBRC 1965</strain>
    </source>
</reference>
<feature type="compositionally biased region" description="Acidic residues" evidence="6">
    <location>
        <begin position="474"/>
        <end position="487"/>
    </location>
</feature>
<evidence type="ECO:0000256" key="6">
    <source>
        <dbReference type="SAM" id="MobiDB-lite"/>
    </source>
</evidence>
<evidence type="ECO:0000313" key="9">
    <source>
        <dbReference type="Proteomes" id="UP001165063"/>
    </source>
</evidence>
<sequence length="711" mass="79288">MVDEKLAELEPAESKPKTPATTHQQHNTTTQQQKQTSHSHHSTESTPGSPTQKRGKSSTAEAHEKKSTSRSKSPSTPKKRPQSSSSSRSKQQLEPTPTATKTIPKANKAVSVKKEKQQQQHPTVKTKTKTPKVKTTGKSKKISSANEKKKPEPEEKSEELEEVTPEVDEEAEEAEEEDKEESEEEESESELEEEEEEEEKDIHVPKSLKFKVSVPPQIITNPKHIVKPRFSSLAEYLDSFKSTIEESGGGEIPASEFPQYIESELELINKVDQAVKSRLLLLDTKENIFRNVPQGVKEPTMIKKNNRYRQSHFRPSVEPFRLRNELTHVDHLVAQGLKSSSLIHDVRKYKMQSARRVSMAVEQHFKRLSQENERKKREFEKNRIRRAKEVGREVKKKWLVAVKAYRILEEREKEKERALKSREQLSKILDHSTKVLGAQLANRRSRSRSRTPDTGNGGFSTGNDLTTDGGTTQGEEDEERSSADSDEFMSTSSSSEEEADNSKDNNDEVGLSVQQLKEKYKDLDKFTLGSDKDSDDGDSDDDDIGSNGATGLAALYGDEVSKLNGTGFSNGKTGSSAVALVDRMTEEERKQLLEKEANPLFEESSDSGEEAGDENDSDDDTDMSDSDDDSSNYSEDSQEEEKVSESAGEEQPGLASLFGKQPVEDDSDDASVYSDASATTHNNGEDTPSSSPKEQDKDQAGTVVEDDDIKV</sequence>
<name>A0A9W7DMV0_AMBMO</name>
<gene>
    <name evidence="8" type="ORF">Amon01_000690400</name>
</gene>
<evidence type="ECO:0000259" key="7">
    <source>
        <dbReference type="PROSITE" id="PS51204"/>
    </source>
</evidence>
<feature type="compositionally biased region" description="Basic residues" evidence="6">
    <location>
        <begin position="124"/>
        <end position="141"/>
    </location>
</feature>
<evidence type="ECO:0000256" key="1">
    <source>
        <dbReference type="ARBA" id="ARBA00004123"/>
    </source>
</evidence>
<feature type="compositionally biased region" description="Acidic residues" evidence="6">
    <location>
        <begin position="155"/>
        <end position="199"/>
    </location>
</feature>
<dbReference type="InterPro" id="IPR014012">
    <property type="entry name" value="HSA_dom"/>
</dbReference>
<dbReference type="GO" id="GO:0016887">
    <property type="term" value="F:ATP hydrolysis activity"/>
    <property type="evidence" value="ECO:0007669"/>
    <property type="project" value="TreeGrafter"/>
</dbReference>
<proteinExistence type="predicted"/>
<evidence type="ECO:0000256" key="4">
    <source>
        <dbReference type="ARBA" id="ARBA00022840"/>
    </source>
</evidence>
<feature type="domain" description="HSA" evidence="7">
    <location>
        <begin position="316"/>
        <end position="389"/>
    </location>
</feature>
<dbReference type="GO" id="GO:0042393">
    <property type="term" value="F:histone binding"/>
    <property type="evidence" value="ECO:0007669"/>
    <property type="project" value="TreeGrafter"/>
</dbReference>
<evidence type="ECO:0000256" key="5">
    <source>
        <dbReference type="SAM" id="Coils"/>
    </source>
</evidence>
<dbReference type="EMBL" id="BSXU01004702">
    <property type="protein sequence ID" value="GMG46780.1"/>
    <property type="molecule type" value="Genomic_DNA"/>
</dbReference>
<comment type="subcellular location">
    <subcellularLocation>
        <location evidence="1">Nucleus</location>
    </subcellularLocation>
</comment>
<feature type="compositionally biased region" description="Basic and acidic residues" evidence="6">
    <location>
        <begin position="516"/>
        <end position="525"/>
    </location>
</feature>
<feature type="compositionally biased region" description="Acidic residues" evidence="6">
    <location>
        <begin position="533"/>
        <end position="544"/>
    </location>
</feature>
<feature type="region of interest" description="Disordered" evidence="6">
    <location>
        <begin position="1"/>
        <end position="207"/>
    </location>
</feature>
<evidence type="ECO:0000313" key="8">
    <source>
        <dbReference type="EMBL" id="GMG46780.1"/>
    </source>
</evidence>
<organism evidence="8 9">
    <name type="scientific">Ambrosiozyma monospora</name>
    <name type="common">Yeast</name>
    <name type="synonym">Endomycopsis monosporus</name>
    <dbReference type="NCBI Taxonomy" id="43982"/>
    <lineage>
        <taxon>Eukaryota</taxon>
        <taxon>Fungi</taxon>
        <taxon>Dikarya</taxon>
        <taxon>Ascomycota</taxon>
        <taxon>Saccharomycotina</taxon>
        <taxon>Pichiomycetes</taxon>
        <taxon>Pichiales</taxon>
        <taxon>Pichiaceae</taxon>
        <taxon>Ambrosiozyma</taxon>
    </lineage>
</organism>
<comment type="caution">
    <text evidence="8">The sequence shown here is derived from an EMBL/GenBank/DDBJ whole genome shotgun (WGS) entry which is preliminary data.</text>
</comment>
<feature type="compositionally biased region" description="Low complexity" evidence="6">
    <location>
        <begin position="18"/>
        <end position="36"/>
    </location>
</feature>
<keyword evidence="4" id="KW-0067">ATP-binding</keyword>
<feature type="compositionally biased region" description="Basic and acidic residues" evidence="6">
    <location>
        <begin position="1"/>
        <end position="16"/>
    </location>
</feature>
<feature type="compositionally biased region" description="Low complexity" evidence="6">
    <location>
        <begin position="70"/>
        <end position="109"/>
    </location>
</feature>
<dbReference type="Pfam" id="PF07529">
    <property type="entry name" value="HSA"/>
    <property type="match status" value="1"/>
</dbReference>